<dbReference type="PATRIC" id="fig|688269.3.peg.1048"/>
<dbReference type="InterPro" id="IPR018228">
    <property type="entry name" value="DNase_TatD-rel_CS"/>
</dbReference>
<name>F7YX72_9THEM</name>
<evidence type="ECO:0000256" key="2">
    <source>
        <dbReference type="ARBA" id="ARBA00022801"/>
    </source>
</evidence>
<protein>
    <submittedName>
        <fullName evidence="4">Hydrolase, TatD family</fullName>
    </submittedName>
</protein>
<dbReference type="GO" id="GO:0046872">
    <property type="term" value="F:metal ion binding"/>
    <property type="evidence" value="ECO:0007669"/>
    <property type="project" value="UniProtKB-KW"/>
</dbReference>
<dbReference type="OrthoDB" id="9810005at2"/>
<organism evidence="4 5">
    <name type="scientific">Pseudothermotoga thermarum DSM 5069</name>
    <dbReference type="NCBI Taxonomy" id="688269"/>
    <lineage>
        <taxon>Bacteria</taxon>
        <taxon>Thermotogati</taxon>
        <taxon>Thermotogota</taxon>
        <taxon>Thermotogae</taxon>
        <taxon>Thermotogales</taxon>
        <taxon>Thermotogaceae</taxon>
        <taxon>Pseudothermotoga</taxon>
    </lineage>
</organism>
<dbReference type="InterPro" id="IPR001130">
    <property type="entry name" value="TatD-like"/>
</dbReference>
<dbReference type="PANTHER" id="PTHR46124">
    <property type="entry name" value="D-AMINOACYL-TRNA DEACYLASE"/>
    <property type="match status" value="1"/>
</dbReference>
<dbReference type="HOGENOM" id="CLU_031506_4_0_0"/>
<keyword evidence="2 4" id="KW-0378">Hydrolase</keyword>
<dbReference type="Proteomes" id="UP000006804">
    <property type="component" value="Chromosome"/>
</dbReference>
<dbReference type="InterPro" id="IPR015991">
    <property type="entry name" value="TatD/YcfH-like"/>
</dbReference>
<keyword evidence="5" id="KW-1185">Reference proteome</keyword>
<evidence type="ECO:0000313" key="4">
    <source>
        <dbReference type="EMBL" id="AEH51100.1"/>
    </source>
</evidence>
<dbReference type="FunFam" id="3.20.20.140:FF:000005">
    <property type="entry name" value="TatD family hydrolase"/>
    <property type="match status" value="1"/>
</dbReference>
<gene>
    <name evidence="4" type="ORF">Theth_1020</name>
</gene>
<feature type="binding site" evidence="3">
    <location>
        <position position="204"/>
    </location>
    <ligand>
        <name>a divalent metal cation</name>
        <dbReference type="ChEBI" id="CHEBI:60240"/>
        <label>1</label>
    </ligand>
</feature>
<dbReference type="PIRSF" id="PIRSF005902">
    <property type="entry name" value="DNase_TatD"/>
    <property type="match status" value="1"/>
</dbReference>
<dbReference type="eggNOG" id="COG0084">
    <property type="taxonomic scope" value="Bacteria"/>
</dbReference>
<dbReference type="Gene3D" id="3.20.20.140">
    <property type="entry name" value="Metal-dependent hydrolases"/>
    <property type="match status" value="1"/>
</dbReference>
<dbReference type="InterPro" id="IPR032466">
    <property type="entry name" value="Metal_Hydrolase"/>
</dbReference>
<dbReference type="GO" id="GO:0016788">
    <property type="term" value="F:hydrolase activity, acting on ester bonds"/>
    <property type="evidence" value="ECO:0007669"/>
    <property type="project" value="InterPro"/>
</dbReference>
<feature type="binding site" evidence="3">
    <location>
        <position position="93"/>
    </location>
    <ligand>
        <name>a divalent metal cation</name>
        <dbReference type="ChEBI" id="CHEBI:60240"/>
        <label>1</label>
    </ligand>
</feature>
<dbReference type="GO" id="GO:0005829">
    <property type="term" value="C:cytosol"/>
    <property type="evidence" value="ECO:0007669"/>
    <property type="project" value="TreeGrafter"/>
</dbReference>
<dbReference type="SUPFAM" id="SSF51556">
    <property type="entry name" value="Metallo-dependent hydrolases"/>
    <property type="match status" value="1"/>
</dbReference>
<dbReference type="STRING" id="688269.Theth_1020"/>
<dbReference type="AlphaFoldDB" id="F7YX72"/>
<feature type="binding site" evidence="3">
    <location>
        <position position="154"/>
    </location>
    <ligand>
        <name>a divalent metal cation</name>
        <dbReference type="ChEBI" id="CHEBI:60240"/>
        <label>2</label>
    </ligand>
</feature>
<feature type="binding site" evidence="3">
    <location>
        <position position="9"/>
    </location>
    <ligand>
        <name>a divalent metal cation</name>
        <dbReference type="ChEBI" id="CHEBI:60240"/>
        <label>1</label>
    </ligand>
</feature>
<evidence type="ECO:0000256" key="1">
    <source>
        <dbReference type="ARBA" id="ARBA00022723"/>
    </source>
</evidence>
<proteinExistence type="predicted"/>
<feature type="binding site" evidence="3">
    <location>
        <position position="7"/>
    </location>
    <ligand>
        <name>a divalent metal cation</name>
        <dbReference type="ChEBI" id="CHEBI:60240"/>
        <label>1</label>
    </ligand>
</feature>
<dbReference type="Pfam" id="PF01026">
    <property type="entry name" value="TatD_DNase"/>
    <property type="match status" value="1"/>
</dbReference>
<reference evidence="4 5" key="1">
    <citation type="submission" date="2010-11" db="EMBL/GenBank/DDBJ databases">
        <title>The complete genome of Thermotoga thermarum DSM 5069.</title>
        <authorList>
            <consortium name="US DOE Joint Genome Institute (JGI-PGF)"/>
            <person name="Lucas S."/>
            <person name="Copeland A."/>
            <person name="Lapidus A."/>
            <person name="Bruce D."/>
            <person name="Goodwin L."/>
            <person name="Pitluck S."/>
            <person name="Kyrpides N."/>
            <person name="Mavromatis K."/>
            <person name="Ivanova N."/>
            <person name="Zeytun A."/>
            <person name="Brettin T."/>
            <person name="Detter J.C."/>
            <person name="Tapia R."/>
            <person name="Han C."/>
            <person name="Land M."/>
            <person name="Hauser L."/>
            <person name="Markowitz V."/>
            <person name="Cheng J.-F."/>
            <person name="Hugenholtz P."/>
            <person name="Woyke T."/>
            <person name="Wu D."/>
            <person name="Spring S."/>
            <person name="Schroeder M."/>
            <person name="Brambilla E."/>
            <person name="Klenk H.-P."/>
            <person name="Eisen J.A."/>
        </authorList>
    </citation>
    <scope>NUCLEOTIDE SEQUENCE [LARGE SCALE GENOMIC DNA]</scope>
    <source>
        <strain evidence="4 5">DSM 5069</strain>
    </source>
</reference>
<dbReference type="PROSITE" id="PS01090">
    <property type="entry name" value="TATD_2"/>
    <property type="match status" value="1"/>
</dbReference>
<dbReference type="PANTHER" id="PTHR46124:SF2">
    <property type="entry name" value="D-AMINOACYL-TRNA DEACYLASE"/>
    <property type="match status" value="1"/>
</dbReference>
<dbReference type="KEGG" id="tta:Theth_1020"/>
<dbReference type="NCBIfam" id="TIGR00010">
    <property type="entry name" value="YchF/TatD family DNA exonuclease"/>
    <property type="match status" value="1"/>
</dbReference>
<dbReference type="RefSeq" id="WP_013932320.1">
    <property type="nucleotide sequence ID" value="NC_015707.1"/>
</dbReference>
<sequence>MKFADTHAHLHFPHFEEDRDQLIKLFPSKGVEFVINVGIDVEDSKKAVELAKKYERIYCSVGVHPHEAGKVKPDYLEKLEELTKEKKVVAIGETGLDYYRNFSSKEDQTKVFKEQLLLAKELDLPVIIHIRDAYEDAYKILSEIGLPTKGGVVHAFSADSDWALKFVQLGLFIGIGGPVTYPKNLSLKSVVRAVGIENILTETDCPYLPPQQLRGKRNEPSYIRLVLEEIAKILDEDVEQVAQITLANAKELFLS</sequence>
<feature type="binding site" evidence="3">
    <location>
        <position position="129"/>
    </location>
    <ligand>
        <name>a divalent metal cation</name>
        <dbReference type="ChEBI" id="CHEBI:60240"/>
        <label>2</label>
    </ligand>
</feature>
<dbReference type="GO" id="GO:0004536">
    <property type="term" value="F:DNA nuclease activity"/>
    <property type="evidence" value="ECO:0007669"/>
    <property type="project" value="InterPro"/>
</dbReference>
<evidence type="ECO:0000256" key="3">
    <source>
        <dbReference type="PIRSR" id="PIRSR005902-1"/>
    </source>
</evidence>
<keyword evidence="1 3" id="KW-0479">Metal-binding</keyword>
<dbReference type="EMBL" id="CP002351">
    <property type="protein sequence ID" value="AEH51100.1"/>
    <property type="molecule type" value="Genomic_DNA"/>
</dbReference>
<dbReference type="CDD" id="cd01310">
    <property type="entry name" value="TatD_DNAse"/>
    <property type="match status" value="1"/>
</dbReference>
<evidence type="ECO:0000313" key="5">
    <source>
        <dbReference type="Proteomes" id="UP000006804"/>
    </source>
</evidence>
<accession>F7YX72</accession>